<feature type="chain" id="PRO_5047455841" description="Lipoprotein" evidence="1">
    <location>
        <begin position="22"/>
        <end position="154"/>
    </location>
</feature>
<evidence type="ECO:0000313" key="3">
    <source>
        <dbReference type="Proteomes" id="UP001304671"/>
    </source>
</evidence>
<evidence type="ECO:0000256" key="1">
    <source>
        <dbReference type="SAM" id="SignalP"/>
    </source>
</evidence>
<dbReference type="Proteomes" id="UP001304671">
    <property type="component" value="Unassembled WGS sequence"/>
</dbReference>
<dbReference type="EMBL" id="JAYFUL010000068">
    <property type="protein sequence ID" value="MEA5260792.1"/>
    <property type="molecule type" value="Genomic_DNA"/>
</dbReference>
<dbReference type="RefSeq" id="WP_309919096.1">
    <property type="nucleotide sequence ID" value="NZ_JAYFUL010000068.1"/>
</dbReference>
<gene>
    <name evidence="2" type="ORF">VB264_23535</name>
</gene>
<dbReference type="PROSITE" id="PS51257">
    <property type="entry name" value="PROKAR_LIPOPROTEIN"/>
    <property type="match status" value="1"/>
</dbReference>
<reference evidence="2 3" key="1">
    <citation type="submission" date="2023-12" db="EMBL/GenBank/DDBJ databases">
        <title>Novel species of the genus Arcicella isolated from rivers.</title>
        <authorList>
            <person name="Lu H."/>
        </authorList>
    </citation>
    <scope>NUCLEOTIDE SEQUENCE [LARGE SCALE GENOMIC DNA]</scope>
    <source>
        <strain evidence="2 3">LMG 21963</strain>
    </source>
</reference>
<accession>A0ABU5QUK9</accession>
<sequence>MLKWFCIFSAFTIFISSCVVRQPNANQVSFVSEENTGLIRVHVAGIGKNLPEIEQDAKTKVFESILFVGLPSSSTEAYRLPMVENKAEMQTHPALKIFFNNKEYDQFITRVDRLEYLKQRVTGGGRVLNFNITVNHTALRRYMEQNQVIRKFGY</sequence>
<protein>
    <recommendedName>
        <fullName evidence="4">Lipoprotein</fullName>
    </recommendedName>
</protein>
<keyword evidence="3" id="KW-1185">Reference proteome</keyword>
<keyword evidence="1" id="KW-0732">Signal</keyword>
<organism evidence="2 3">
    <name type="scientific">Arcicella aquatica</name>
    <dbReference type="NCBI Taxonomy" id="217141"/>
    <lineage>
        <taxon>Bacteria</taxon>
        <taxon>Pseudomonadati</taxon>
        <taxon>Bacteroidota</taxon>
        <taxon>Cytophagia</taxon>
        <taxon>Cytophagales</taxon>
        <taxon>Flectobacillaceae</taxon>
        <taxon>Arcicella</taxon>
    </lineage>
</organism>
<proteinExistence type="predicted"/>
<name>A0ABU5QUK9_9BACT</name>
<evidence type="ECO:0000313" key="2">
    <source>
        <dbReference type="EMBL" id="MEA5260792.1"/>
    </source>
</evidence>
<comment type="caution">
    <text evidence="2">The sequence shown here is derived from an EMBL/GenBank/DDBJ whole genome shotgun (WGS) entry which is preliminary data.</text>
</comment>
<evidence type="ECO:0008006" key="4">
    <source>
        <dbReference type="Google" id="ProtNLM"/>
    </source>
</evidence>
<feature type="signal peptide" evidence="1">
    <location>
        <begin position="1"/>
        <end position="21"/>
    </location>
</feature>